<sequence length="101" mass="11470">SASKAVVSNSLTASLMFFDDEQKFRNWSKVYVQGRGNEVFKVLSKYKCDFYNLEDCEGRSTCMGRYGKESPMMYREEELSKTPWIAGKPPMYESSSSGGFG</sequence>
<dbReference type="Proteomes" id="UP000664534">
    <property type="component" value="Unassembled WGS sequence"/>
</dbReference>
<reference evidence="1" key="1">
    <citation type="submission" date="2021-03" db="EMBL/GenBank/DDBJ databases">
        <authorList>
            <person name="Tagirdzhanova G."/>
        </authorList>
    </citation>
    <scope>NUCLEOTIDE SEQUENCE</scope>
</reference>
<gene>
    <name evidence="1" type="ORF">IMSHALPRED_007232</name>
</gene>
<protein>
    <submittedName>
        <fullName evidence="1">Uncharacterized protein</fullName>
    </submittedName>
</protein>
<proteinExistence type="predicted"/>
<organism evidence="1 2">
    <name type="scientific">Imshaugia aleurites</name>
    <dbReference type="NCBI Taxonomy" id="172621"/>
    <lineage>
        <taxon>Eukaryota</taxon>
        <taxon>Fungi</taxon>
        <taxon>Dikarya</taxon>
        <taxon>Ascomycota</taxon>
        <taxon>Pezizomycotina</taxon>
        <taxon>Lecanoromycetes</taxon>
        <taxon>OSLEUM clade</taxon>
        <taxon>Lecanoromycetidae</taxon>
        <taxon>Lecanorales</taxon>
        <taxon>Lecanorineae</taxon>
        <taxon>Parmeliaceae</taxon>
        <taxon>Imshaugia</taxon>
    </lineage>
</organism>
<dbReference type="EMBL" id="CAJPDT010000046">
    <property type="protein sequence ID" value="CAF9927485.1"/>
    <property type="molecule type" value="Genomic_DNA"/>
</dbReference>
<comment type="caution">
    <text evidence="1">The sequence shown here is derived from an EMBL/GenBank/DDBJ whole genome shotgun (WGS) entry which is preliminary data.</text>
</comment>
<name>A0A8H3ITR6_9LECA</name>
<accession>A0A8H3ITR6</accession>
<keyword evidence="2" id="KW-1185">Reference proteome</keyword>
<evidence type="ECO:0000313" key="2">
    <source>
        <dbReference type="Proteomes" id="UP000664534"/>
    </source>
</evidence>
<feature type="non-terminal residue" evidence="1">
    <location>
        <position position="1"/>
    </location>
</feature>
<dbReference type="AlphaFoldDB" id="A0A8H3ITR6"/>
<evidence type="ECO:0000313" key="1">
    <source>
        <dbReference type="EMBL" id="CAF9927485.1"/>
    </source>
</evidence>